<evidence type="ECO:0000313" key="8">
    <source>
        <dbReference type="Proteomes" id="UP000770717"/>
    </source>
</evidence>
<evidence type="ECO:0000256" key="4">
    <source>
        <dbReference type="ARBA" id="ARBA00022989"/>
    </source>
</evidence>
<dbReference type="OrthoDB" id="9450608at2759"/>
<evidence type="ECO:0000313" key="7">
    <source>
        <dbReference type="EMBL" id="KAG9471733.1"/>
    </source>
</evidence>
<evidence type="ECO:0000256" key="3">
    <source>
        <dbReference type="ARBA" id="ARBA00022692"/>
    </source>
</evidence>
<evidence type="ECO:0000256" key="1">
    <source>
        <dbReference type="ARBA" id="ARBA00004141"/>
    </source>
</evidence>
<comment type="subcellular location">
    <subcellularLocation>
        <location evidence="1">Membrane</location>
        <topology evidence="1">Multi-pass membrane protein</topology>
    </subcellularLocation>
</comment>
<evidence type="ECO:0000256" key="2">
    <source>
        <dbReference type="ARBA" id="ARBA00006193"/>
    </source>
</evidence>
<comment type="caution">
    <text evidence="7">The sequence shown here is derived from an EMBL/GenBank/DDBJ whole genome shotgun (WGS) entry which is preliminary data.</text>
</comment>
<evidence type="ECO:0000256" key="5">
    <source>
        <dbReference type="ARBA" id="ARBA00023136"/>
    </source>
</evidence>
<accession>A0A8J6EMD6</accession>
<keyword evidence="3 6" id="KW-0812">Transmembrane</keyword>
<name>A0A8J6EMD6_ELECQ</name>
<feature type="transmembrane region" description="Helical" evidence="6">
    <location>
        <begin position="90"/>
        <end position="111"/>
    </location>
</feature>
<feature type="transmembrane region" description="Helical" evidence="6">
    <location>
        <begin position="41"/>
        <end position="60"/>
    </location>
</feature>
<feature type="transmembrane region" description="Helical" evidence="6">
    <location>
        <begin position="9"/>
        <end position="29"/>
    </location>
</feature>
<proteinExistence type="inferred from homology"/>
<evidence type="ECO:0008006" key="9">
    <source>
        <dbReference type="Google" id="ProtNLM"/>
    </source>
</evidence>
<dbReference type="AlphaFoldDB" id="A0A8J6EMD6"/>
<organism evidence="7 8">
    <name type="scientific">Eleutherodactylus coqui</name>
    <name type="common">Puerto Rican coqui</name>
    <dbReference type="NCBI Taxonomy" id="57060"/>
    <lineage>
        <taxon>Eukaryota</taxon>
        <taxon>Metazoa</taxon>
        <taxon>Chordata</taxon>
        <taxon>Craniata</taxon>
        <taxon>Vertebrata</taxon>
        <taxon>Euteleostomi</taxon>
        <taxon>Amphibia</taxon>
        <taxon>Batrachia</taxon>
        <taxon>Anura</taxon>
        <taxon>Neobatrachia</taxon>
        <taxon>Hyloidea</taxon>
        <taxon>Eleutherodactylidae</taxon>
        <taxon>Eleutherodactylinae</taxon>
        <taxon>Eleutherodactylus</taxon>
        <taxon>Eleutherodactylus</taxon>
    </lineage>
</organism>
<dbReference type="InterPro" id="IPR008661">
    <property type="entry name" value="L6_membrane"/>
</dbReference>
<keyword evidence="8" id="KW-1185">Reference proteome</keyword>
<feature type="transmembrane region" description="Helical" evidence="6">
    <location>
        <begin position="158"/>
        <end position="182"/>
    </location>
</feature>
<comment type="similarity">
    <text evidence="2">Belongs to the L6 tetraspanin family.</text>
</comment>
<protein>
    <recommendedName>
        <fullName evidence="9">Transmembrane 4 L6 family member 5</fullName>
    </recommendedName>
</protein>
<dbReference type="GO" id="GO:0016020">
    <property type="term" value="C:membrane"/>
    <property type="evidence" value="ECO:0007669"/>
    <property type="project" value="UniProtKB-SubCell"/>
</dbReference>
<dbReference type="EMBL" id="WNTK01000110">
    <property type="protein sequence ID" value="KAG9471733.1"/>
    <property type="molecule type" value="Genomic_DNA"/>
</dbReference>
<dbReference type="Proteomes" id="UP000770717">
    <property type="component" value="Unassembled WGS sequence"/>
</dbReference>
<dbReference type="PANTHER" id="PTHR14198:SF4">
    <property type="entry name" value="TRANSMEMBRANE 4 L6 FAMILY MEMBER 5"/>
    <property type="match status" value="1"/>
</dbReference>
<sequence length="252" mass="27574">MCTGKCSRFVGLSLLPMAFICMIANLLLMFPNGETKWVDHIALQVWLMAGLLGSGLFMLCPSCNAIRAGGKGCCGEGCCGNRCRMLRSAISSIFGGLGSFYCIVVSGTALANGPICSLNDHSADDILNVSWIPLFFLTSESYLVKKELWELCKDPPNIVLWHIVLFSILLGFGILQFILCAFQLVNGLIGVMCGDCRKEGKARGRTRMVRATGPALGTLICSVQFPQERRRLLRISDVALRHVDNHNGLSWH</sequence>
<evidence type="ECO:0000256" key="6">
    <source>
        <dbReference type="SAM" id="Phobius"/>
    </source>
</evidence>
<dbReference type="Pfam" id="PF05805">
    <property type="entry name" value="L6_membrane"/>
    <property type="match status" value="1"/>
</dbReference>
<reference evidence="7" key="1">
    <citation type="thesis" date="2020" institute="ProQuest LLC" country="789 East Eisenhower Parkway, Ann Arbor, MI, USA">
        <title>Comparative Genomics and Chromosome Evolution.</title>
        <authorList>
            <person name="Mudd A.B."/>
        </authorList>
    </citation>
    <scope>NUCLEOTIDE SEQUENCE</scope>
    <source>
        <strain evidence="7">HN-11 Male</strain>
        <tissue evidence="7">Kidney and liver</tissue>
    </source>
</reference>
<keyword evidence="4 6" id="KW-1133">Transmembrane helix</keyword>
<gene>
    <name evidence="7" type="ORF">GDO78_023234</name>
</gene>
<dbReference type="PANTHER" id="PTHR14198">
    <property type="entry name" value="TRANSMEMBRANE 4 L6 FAMILY MEMBER 1-RELATED"/>
    <property type="match status" value="1"/>
</dbReference>
<keyword evidence="5 6" id="KW-0472">Membrane</keyword>